<dbReference type="PANTHER" id="PTHR22990">
    <property type="entry name" value="F-BOX ONLY PROTEIN"/>
    <property type="match status" value="1"/>
</dbReference>
<comment type="caution">
    <text evidence="4">The sequence shown here is derived from an EMBL/GenBank/DDBJ whole genome shotgun (WGS) entry which is preliminary data.</text>
</comment>
<evidence type="ECO:0000256" key="1">
    <source>
        <dbReference type="ARBA" id="ARBA00022737"/>
    </source>
</evidence>
<evidence type="ECO:0000259" key="3">
    <source>
        <dbReference type="Pfam" id="PF13229"/>
    </source>
</evidence>
<sequence length="282" mass="30648">MVQVCMERPYAPGSPGAGNEPLHEPPPNPKGGKTLIVDARDPHAYLLPSAALKDAGESDQIFIRPGVYEDKVFMADRPVRLIGAGRDHVQIYSRRGGPLYVQRVPGGIITGITFRYVGSDQHSAMNLLDSVCTVTQCRATEGVLSGVVIYGPEARTTFVDNEICYNRESGIFVFAGAQPRVADNQCFGNHHFGLAVRDPGSHPECVRNVCHANMLSGILLFHHAEALLLGNTCRDNQHWGLVMTPDTHPTPSHEELVSANVFLPNPRGSLVVTEQPLADIGR</sequence>
<organism evidence="4 5">
    <name type="scientific">Nitrospira defluvii</name>
    <dbReference type="NCBI Taxonomy" id="330214"/>
    <lineage>
        <taxon>Bacteria</taxon>
        <taxon>Pseudomonadati</taxon>
        <taxon>Nitrospirota</taxon>
        <taxon>Nitrospiria</taxon>
        <taxon>Nitrospirales</taxon>
        <taxon>Nitrospiraceae</taxon>
        <taxon>Nitrospira</taxon>
    </lineage>
</organism>
<dbReference type="InterPro" id="IPR051550">
    <property type="entry name" value="SCF-Subunits/Alg-Epimerases"/>
</dbReference>
<dbReference type="InterPro" id="IPR039448">
    <property type="entry name" value="Beta_helix"/>
</dbReference>
<dbReference type="Gene3D" id="2.160.20.10">
    <property type="entry name" value="Single-stranded right-handed beta-helix, Pectin lyase-like"/>
    <property type="match status" value="1"/>
</dbReference>
<feature type="region of interest" description="Disordered" evidence="2">
    <location>
        <begin position="1"/>
        <end position="34"/>
    </location>
</feature>
<reference evidence="4 5" key="1">
    <citation type="submission" date="2021-02" db="EMBL/GenBank/DDBJ databases">
        <authorList>
            <person name="Han P."/>
        </authorList>
    </citation>
    <scope>NUCLEOTIDE SEQUENCE [LARGE SCALE GENOMIC DNA]</scope>
    <source>
        <strain evidence="4">Candidatus Nitrospira sp. ZN2</strain>
    </source>
</reference>
<name>A0ABM8QM86_9BACT</name>
<dbReference type="Proteomes" id="UP000675880">
    <property type="component" value="Unassembled WGS sequence"/>
</dbReference>
<keyword evidence="1" id="KW-0677">Repeat</keyword>
<dbReference type="SUPFAM" id="SSF51126">
    <property type="entry name" value="Pectin lyase-like"/>
    <property type="match status" value="1"/>
</dbReference>
<dbReference type="EMBL" id="CAJNBJ010000001">
    <property type="protein sequence ID" value="CAE6704904.1"/>
    <property type="molecule type" value="Genomic_DNA"/>
</dbReference>
<dbReference type="InterPro" id="IPR012334">
    <property type="entry name" value="Pectin_lyas_fold"/>
</dbReference>
<accession>A0ABM8QM86</accession>
<evidence type="ECO:0000313" key="4">
    <source>
        <dbReference type="EMBL" id="CAE6704904.1"/>
    </source>
</evidence>
<gene>
    <name evidence="4" type="ORF">NSPZN2_10922</name>
</gene>
<feature type="domain" description="Right handed beta helix" evidence="3">
    <location>
        <begin position="109"/>
        <end position="240"/>
    </location>
</feature>
<keyword evidence="5" id="KW-1185">Reference proteome</keyword>
<dbReference type="PANTHER" id="PTHR22990:SF15">
    <property type="entry name" value="F-BOX ONLY PROTEIN 10"/>
    <property type="match status" value="1"/>
</dbReference>
<protein>
    <submittedName>
        <fullName evidence="4">Beta_helix domain-containing protein</fullName>
    </submittedName>
</protein>
<evidence type="ECO:0000256" key="2">
    <source>
        <dbReference type="SAM" id="MobiDB-lite"/>
    </source>
</evidence>
<dbReference type="Pfam" id="PF13229">
    <property type="entry name" value="Beta_helix"/>
    <property type="match status" value="1"/>
</dbReference>
<proteinExistence type="predicted"/>
<dbReference type="InterPro" id="IPR011050">
    <property type="entry name" value="Pectin_lyase_fold/virulence"/>
</dbReference>
<evidence type="ECO:0000313" key="5">
    <source>
        <dbReference type="Proteomes" id="UP000675880"/>
    </source>
</evidence>